<evidence type="ECO:0000256" key="7">
    <source>
        <dbReference type="ARBA" id="ARBA00023251"/>
    </source>
</evidence>
<dbReference type="PANTHER" id="PTHR42718">
    <property type="entry name" value="MAJOR FACILITATOR SUPERFAMILY MULTIDRUG TRANSPORTER MFSC"/>
    <property type="match status" value="1"/>
</dbReference>
<dbReference type="EMBL" id="JAJAUY010000058">
    <property type="protein sequence ID" value="MCB5180969.1"/>
    <property type="molecule type" value="Genomic_DNA"/>
</dbReference>
<dbReference type="Gene3D" id="1.20.1250.20">
    <property type="entry name" value="MFS general substrate transporter like domains"/>
    <property type="match status" value="1"/>
</dbReference>
<dbReference type="SUPFAM" id="SSF103473">
    <property type="entry name" value="MFS general substrate transporter"/>
    <property type="match status" value="1"/>
</dbReference>
<evidence type="ECO:0000256" key="3">
    <source>
        <dbReference type="ARBA" id="ARBA00022475"/>
    </source>
</evidence>
<feature type="region of interest" description="Disordered" evidence="8">
    <location>
        <begin position="479"/>
        <end position="498"/>
    </location>
</feature>
<keyword evidence="2" id="KW-0813">Transport</keyword>
<dbReference type="Proteomes" id="UP001199054">
    <property type="component" value="Unassembled WGS sequence"/>
</dbReference>
<dbReference type="PANTHER" id="PTHR42718:SF46">
    <property type="entry name" value="BLR6921 PROTEIN"/>
    <property type="match status" value="1"/>
</dbReference>
<feature type="transmembrane region" description="Helical" evidence="9">
    <location>
        <begin position="301"/>
        <end position="323"/>
    </location>
</feature>
<feature type="transmembrane region" description="Helical" evidence="9">
    <location>
        <begin position="111"/>
        <end position="131"/>
    </location>
</feature>
<feature type="transmembrane region" description="Helical" evidence="9">
    <location>
        <begin position="81"/>
        <end position="99"/>
    </location>
</feature>
<comment type="subcellular location">
    <subcellularLocation>
        <location evidence="1">Cell membrane</location>
        <topology evidence="1">Multi-pass membrane protein</topology>
    </subcellularLocation>
</comment>
<feature type="transmembrane region" description="Helical" evidence="9">
    <location>
        <begin position="407"/>
        <end position="426"/>
    </location>
</feature>
<gene>
    <name evidence="11" type="ORF">LG632_16440</name>
</gene>
<keyword evidence="12" id="KW-1185">Reference proteome</keyword>
<feature type="transmembrane region" description="Helical" evidence="9">
    <location>
        <begin position="269"/>
        <end position="289"/>
    </location>
</feature>
<evidence type="ECO:0000256" key="9">
    <source>
        <dbReference type="SAM" id="Phobius"/>
    </source>
</evidence>
<feature type="transmembrane region" description="Helical" evidence="9">
    <location>
        <begin position="360"/>
        <end position="386"/>
    </location>
</feature>
<sequence length="498" mass="50764">MPTSVQAKPRRLGAILGLLAFAQMIIAIDYNIMFVALPDIGNDLGFSAQNLQWVISAYSVAFGGFLLLGGRATDLFGRKNMFLFGLFLYAASSVAGGLATESWLLVAARVVQGLGGAFLAPATLSLVVTLFAEGKERNRALSVWGGAGGFGMVLGAILGGLLTDWFGWQAVMWVNVIAAAAALIYGIGLLPKTAKASTKGFDLPGAVIGTVASTLLVFTLVNGPEVGWASSTTIGSLIGAVVLFAAFIGIESKTRAPMMPLRLFSNRNVTVGTTITFLFMATFGAYAYFLTQYWQVVQGYSAWATGFAFLLPSGCVLIGTVAAGKLMNSFGARKTLLIALAVGLVGTVALALTMTQESSYLVIAVPLIVLSLGQGVIFTAMFAAATTGVADEEQGIGSGIAQTGQQIGGAVGLAVLIAVAATAAGGETTDPAQLTDGILVATWATAAGIALTFLATLGLKKPAATQVAAGDSTAAPNAVTAAATEAPATPAPAVTERV</sequence>
<organism evidence="11 12">
    <name type="scientific">Streptomyces antimicrobicus</name>
    <dbReference type="NCBI Taxonomy" id="2883108"/>
    <lineage>
        <taxon>Bacteria</taxon>
        <taxon>Bacillati</taxon>
        <taxon>Actinomycetota</taxon>
        <taxon>Actinomycetes</taxon>
        <taxon>Kitasatosporales</taxon>
        <taxon>Streptomycetaceae</taxon>
        <taxon>Streptomyces</taxon>
    </lineage>
</organism>
<dbReference type="CDD" id="cd17321">
    <property type="entry name" value="MFS_MMR_MDR_like"/>
    <property type="match status" value="1"/>
</dbReference>
<name>A0ABS8B8U6_9ACTN</name>
<reference evidence="11 12" key="1">
    <citation type="submission" date="2021-10" db="EMBL/GenBank/DDBJ databases">
        <title>Streptomyces sp. strain SMC 277, a novel streptomycete isolated from soil.</title>
        <authorList>
            <person name="Chanama M."/>
        </authorList>
    </citation>
    <scope>NUCLEOTIDE SEQUENCE [LARGE SCALE GENOMIC DNA]</scope>
    <source>
        <strain evidence="11 12">SMC 277</strain>
    </source>
</reference>
<protein>
    <submittedName>
        <fullName evidence="11">MFS transporter</fullName>
    </submittedName>
</protein>
<proteinExistence type="predicted"/>
<dbReference type="InterPro" id="IPR020846">
    <property type="entry name" value="MFS_dom"/>
</dbReference>
<evidence type="ECO:0000256" key="8">
    <source>
        <dbReference type="SAM" id="MobiDB-lite"/>
    </source>
</evidence>
<keyword evidence="4 9" id="KW-0812">Transmembrane</keyword>
<comment type="caution">
    <text evidence="11">The sequence shown here is derived from an EMBL/GenBank/DDBJ whole genome shotgun (WGS) entry which is preliminary data.</text>
</comment>
<keyword evidence="5 9" id="KW-1133">Transmembrane helix</keyword>
<accession>A0ABS8B8U6</accession>
<keyword evidence="6 9" id="KW-0472">Membrane</keyword>
<evidence type="ECO:0000256" key="6">
    <source>
        <dbReference type="ARBA" id="ARBA00023136"/>
    </source>
</evidence>
<evidence type="ECO:0000313" key="12">
    <source>
        <dbReference type="Proteomes" id="UP001199054"/>
    </source>
</evidence>
<feature type="transmembrane region" description="Helical" evidence="9">
    <location>
        <begin position="168"/>
        <end position="191"/>
    </location>
</feature>
<evidence type="ECO:0000259" key="10">
    <source>
        <dbReference type="PROSITE" id="PS50850"/>
    </source>
</evidence>
<dbReference type="Gene3D" id="1.20.1720.10">
    <property type="entry name" value="Multidrug resistance protein D"/>
    <property type="match status" value="1"/>
</dbReference>
<feature type="transmembrane region" description="Helical" evidence="9">
    <location>
        <begin position="143"/>
        <end position="162"/>
    </location>
</feature>
<feature type="domain" description="Major facilitator superfamily (MFS) profile" evidence="10">
    <location>
        <begin position="15"/>
        <end position="464"/>
    </location>
</feature>
<feature type="transmembrane region" description="Helical" evidence="9">
    <location>
        <begin position="51"/>
        <end position="69"/>
    </location>
</feature>
<dbReference type="InterPro" id="IPR011701">
    <property type="entry name" value="MFS"/>
</dbReference>
<evidence type="ECO:0000256" key="4">
    <source>
        <dbReference type="ARBA" id="ARBA00022692"/>
    </source>
</evidence>
<evidence type="ECO:0000256" key="1">
    <source>
        <dbReference type="ARBA" id="ARBA00004651"/>
    </source>
</evidence>
<dbReference type="PROSITE" id="PS50850">
    <property type="entry name" value="MFS"/>
    <property type="match status" value="1"/>
</dbReference>
<feature type="transmembrane region" description="Helical" evidence="9">
    <location>
        <begin position="203"/>
        <end position="221"/>
    </location>
</feature>
<feature type="transmembrane region" description="Helical" evidence="9">
    <location>
        <begin position="335"/>
        <end position="354"/>
    </location>
</feature>
<dbReference type="Pfam" id="PF07690">
    <property type="entry name" value="MFS_1"/>
    <property type="match status" value="1"/>
</dbReference>
<evidence type="ECO:0000313" key="11">
    <source>
        <dbReference type="EMBL" id="MCB5180969.1"/>
    </source>
</evidence>
<keyword evidence="7" id="KW-0046">Antibiotic resistance</keyword>
<feature type="transmembrane region" description="Helical" evidence="9">
    <location>
        <begin position="227"/>
        <end position="248"/>
    </location>
</feature>
<dbReference type="InterPro" id="IPR036259">
    <property type="entry name" value="MFS_trans_sf"/>
</dbReference>
<evidence type="ECO:0000256" key="5">
    <source>
        <dbReference type="ARBA" id="ARBA00022989"/>
    </source>
</evidence>
<dbReference type="RefSeq" id="WP_226728058.1">
    <property type="nucleotide sequence ID" value="NZ_JAJAUY010000058.1"/>
</dbReference>
<evidence type="ECO:0000256" key="2">
    <source>
        <dbReference type="ARBA" id="ARBA00022448"/>
    </source>
</evidence>
<feature type="transmembrane region" description="Helical" evidence="9">
    <location>
        <begin position="438"/>
        <end position="459"/>
    </location>
</feature>
<keyword evidence="3" id="KW-1003">Cell membrane</keyword>